<dbReference type="WBParaSite" id="ALUE_0000505701-mRNA-1">
    <property type="protein sequence ID" value="ALUE_0000505701-mRNA-1"/>
    <property type="gene ID" value="ALUE_0000505701"/>
</dbReference>
<feature type="region of interest" description="Disordered" evidence="1">
    <location>
        <begin position="1"/>
        <end position="30"/>
    </location>
</feature>
<organism evidence="2 3">
    <name type="scientific">Ascaris lumbricoides</name>
    <name type="common">Giant roundworm</name>
    <dbReference type="NCBI Taxonomy" id="6252"/>
    <lineage>
        <taxon>Eukaryota</taxon>
        <taxon>Metazoa</taxon>
        <taxon>Ecdysozoa</taxon>
        <taxon>Nematoda</taxon>
        <taxon>Chromadorea</taxon>
        <taxon>Rhabditida</taxon>
        <taxon>Spirurina</taxon>
        <taxon>Ascaridomorpha</taxon>
        <taxon>Ascaridoidea</taxon>
        <taxon>Ascarididae</taxon>
        <taxon>Ascaris</taxon>
    </lineage>
</organism>
<dbReference type="Proteomes" id="UP000036681">
    <property type="component" value="Unplaced"/>
</dbReference>
<feature type="compositionally biased region" description="Basic and acidic residues" evidence="1">
    <location>
        <begin position="9"/>
        <end position="30"/>
    </location>
</feature>
<protein>
    <submittedName>
        <fullName evidence="3">Uncharacterized protein</fullName>
    </submittedName>
</protein>
<evidence type="ECO:0000256" key="1">
    <source>
        <dbReference type="SAM" id="MobiDB-lite"/>
    </source>
</evidence>
<accession>A0A0M3HRS5</accession>
<evidence type="ECO:0000313" key="2">
    <source>
        <dbReference type="Proteomes" id="UP000036681"/>
    </source>
</evidence>
<name>A0A0M3HRS5_ASCLU</name>
<keyword evidence="2" id="KW-1185">Reference proteome</keyword>
<proteinExistence type="predicted"/>
<evidence type="ECO:0000313" key="3">
    <source>
        <dbReference type="WBParaSite" id="ALUE_0000505701-mRNA-1"/>
    </source>
</evidence>
<sequence>MLHGNPRSTPEKLRVRMSEQRRRGARDQVRKKMAQNHTNIYAASLGRTFQERQSSSQCGVAINRKYPLYSRLSGKDYGMTMRKG</sequence>
<dbReference type="AlphaFoldDB" id="A0A0M3HRS5"/>
<reference evidence="3" key="1">
    <citation type="submission" date="2017-02" db="UniProtKB">
        <authorList>
            <consortium name="WormBaseParasite"/>
        </authorList>
    </citation>
    <scope>IDENTIFICATION</scope>
</reference>